<dbReference type="Proteomes" id="UP000029737">
    <property type="component" value="Unassembled WGS sequence"/>
</dbReference>
<dbReference type="EMBL" id="CP022752">
    <property type="protein sequence ID" value="ASU78421.1"/>
    <property type="molecule type" value="Genomic_DNA"/>
</dbReference>
<dbReference type="EMBL" id="JPMV01000013">
    <property type="protein sequence ID" value="KGI82137.1"/>
    <property type="molecule type" value="Genomic_DNA"/>
</dbReference>
<dbReference type="InterPro" id="IPR015882">
    <property type="entry name" value="HEX_bac_N"/>
</dbReference>
<evidence type="ECO:0000313" key="10">
    <source>
        <dbReference type="EMBL" id="ASU78421.1"/>
    </source>
</evidence>
<feature type="signal peptide" evidence="7">
    <location>
        <begin position="1"/>
        <end position="28"/>
    </location>
</feature>
<dbReference type="PANTHER" id="PTHR22600">
    <property type="entry name" value="BETA-HEXOSAMINIDASE"/>
    <property type="match status" value="1"/>
</dbReference>
<dbReference type="AlphaFoldDB" id="A0A099D8L9"/>
<feature type="active site" description="Proton donor" evidence="6">
    <location>
        <position position="358"/>
    </location>
</feature>
<keyword evidence="5" id="KW-0326">Glycosidase</keyword>
<keyword evidence="12" id="KW-1185">Reference proteome</keyword>
<evidence type="ECO:0000256" key="3">
    <source>
        <dbReference type="ARBA" id="ARBA00012663"/>
    </source>
</evidence>
<dbReference type="KEGG" id="aey:CDG81_09160"/>
<keyword evidence="7" id="KW-0732">Signal</keyword>
<feature type="domain" description="Glycoside hydrolase family 20 catalytic" evidence="8">
    <location>
        <begin position="195"/>
        <end position="361"/>
    </location>
</feature>
<dbReference type="eggNOG" id="COG3525">
    <property type="taxonomic scope" value="Bacteria"/>
</dbReference>
<dbReference type="Proteomes" id="UP000215043">
    <property type="component" value="Chromosome"/>
</dbReference>
<dbReference type="EC" id="3.2.1.52" evidence="3"/>
<name>A0A099D8L9_9ACTN</name>
<evidence type="ECO:0000256" key="2">
    <source>
        <dbReference type="ARBA" id="ARBA00006285"/>
    </source>
</evidence>
<feature type="domain" description="Glycoside hydrolase family 20 catalytic" evidence="8">
    <location>
        <begin position="366"/>
        <end position="510"/>
    </location>
</feature>
<evidence type="ECO:0000313" key="13">
    <source>
        <dbReference type="Proteomes" id="UP000215043"/>
    </source>
</evidence>
<dbReference type="Pfam" id="PF00728">
    <property type="entry name" value="Glyco_hydro_20"/>
    <property type="match status" value="2"/>
</dbReference>
<evidence type="ECO:0000313" key="12">
    <source>
        <dbReference type="Proteomes" id="UP000029737"/>
    </source>
</evidence>
<reference evidence="11 12" key="1">
    <citation type="journal article" date="2014" name="PLoS ONE">
        <title>Identification and Characterization of a New Erythromycin Biosynthetic Gene Cluster in Actinopolyspora erythraea YIM90600, a Novel Erythronolide-Producing Halophilic Actinomycete Isolated from Salt Field.</title>
        <authorList>
            <person name="Chen D."/>
            <person name="Feng J."/>
            <person name="Huang L."/>
            <person name="Zhang Q."/>
            <person name="Wu J."/>
            <person name="Zhu X."/>
            <person name="Duan Y."/>
            <person name="Xu Z."/>
        </authorList>
    </citation>
    <scope>NUCLEOTIDE SEQUENCE [LARGE SCALE GENOMIC DNA]</scope>
    <source>
        <strain evidence="11 12">YIM90600</strain>
    </source>
</reference>
<evidence type="ECO:0000256" key="6">
    <source>
        <dbReference type="PIRSR" id="PIRSR625705-1"/>
    </source>
</evidence>
<evidence type="ECO:0000313" key="11">
    <source>
        <dbReference type="EMBL" id="KGI82137.1"/>
    </source>
</evidence>
<dbReference type="GO" id="GO:0004563">
    <property type="term" value="F:beta-N-acetylhexosaminidase activity"/>
    <property type="evidence" value="ECO:0007669"/>
    <property type="project" value="UniProtKB-EC"/>
</dbReference>
<organism evidence="10 13">
    <name type="scientific">Actinopolyspora erythraea</name>
    <dbReference type="NCBI Taxonomy" id="414996"/>
    <lineage>
        <taxon>Bacteria</taxon>
        <taxon>Bacillati</taxon>
        <taxon>Actinomycetota</taxon>
        <taxon>Actinomycetes</taxon>
        <taxon>Actinopolysporales</taxon>
        <taxon>Actinopolysporaceae</taxon>
        <taxon>Actinopolyspora</taxon>
    </lineage>
</organism>
<evidence type="ECO:0000256" key="4">
    <source>
        <dbReference type="ARBA" id="ARBA00022801"/>
    </source>
</evidence>
<evidence type="ECO:0000256" key="7">
    <source>
        <dbReference type="SAM" id="SignalP"/>
    </source>
</evidence>
<sequence length="546" mass="61040">MKRTRETPRNPYRRIPAALALATSAMLAGGTLSVAAPQQHEAQAGQQRGSGGTSSLHDVIPAPTSVREEPGEKFHIKWNTGIHTPQDSPEAVEVAHYLQRQLRPSTGYGLLVNRDRPGRNDIVLRLDGSRERLGESGYRMDVDKDRLTIHATGSEGLFYGVQTLRQLLPAKAESDFPRHGPWKVRAGEIVDKPRFERRSAMLDVARHFFEVGQVKTYIDQLAQYKINYLHMHLSDDQGWRIQIDSWPRLTTHGGSTEVGGGEGGYYTKREFAEIVRYASSRNITIVPEIDMPGHTNAALASYAELNCDGEAPDLYTGIEVGFSSLCIDKEVTYEFVDDVIREVAAMTPGQYLHIGGDEAHATTDEDYRTFMSRVLPIVEKYGKTPLGWHEYAKANPSESAMVQYWGTTNSNAEVAEAAARGNEILLSPAHKSYLDQKYNEDTELGLDWAGPTTVREAYDWDPGSFMESVPESSIAGVEAPLWSETLTNSDEIEFMAFPRLPAIAELGWSPADELDWSSFRQRVANQAPSWEEQGIDYYRSEQIPWP</sequence>
<dbReference type="InterPro" id="IPR017853">
    <property type="entry name" value="GH"/>
</dbReference>
<accession>A0A099D8L9</accession>
<dbReference type="CDD" id="cd06568">
    <property type="entry name" value="GH20_SpHex_like"/>
    <property type="match status" value="1"/>
</dbReference>
<reference evidence="10 13" key="2">
    <citation type="submission" date="2017-08" db="EMBL/GenBank/DDBJ databases">
        <title>The complete genome sequence of moderately halophilic actinomycete Actinopolyspora erythraea YIM 90600, the producer of novel erythromycin, novel actinopolysporins A-C and tubercidin.</title>
        <authorList>
            <person name="Yin M."/>
            <person name="Tang S."/>
        </authorList>
    </citation>
    <scope>NUCLEOTIDE SEQUENCE [LARGE SCALE GENOMIC DNA]</scope>
    <source>
        <strain evidence="10 13">YIM 90600</strain>
    </source>
</reference>
<evidence type="ECO:0000259" key="8">
    <source>
        <dbReference type="Pfam" id="PF00728"/>
    </source>
</evidence>
<dbReference type="InterPro" id="IPR029018">
    <property type="entry name" value="Hex-like_dom2"/>
</dbReference>
<keyword evidence="4" id="KW-0378">Hydrolase</keyword>
<dbReference type="SUPFAM" id="SSF55545">
    <property type="entry name" value="beta-N-acetylhexosaminidase-like domain"/>
    <property type="match status" value="1"/>
</dbReference>
<dbReference type="PRINTS" id="PR00738">
    <property type="entry name" value="GLHYDRLASE20"/>
</dbReference>
<dbReference type="RefSeq" id="WP_084133938.1">
    <property type="nucleotide sequence ID" value="NZ_CP022752.1"/>
</dbReference>
<evidence type="ECO:0000256" key="5">
    <source>
        <dbReference type="ARBA" id="ARBA00023295"/>
    </source>
</evidence>
<dbReference type="InterPro" id="IPR015883">
    <property type="entry name" value="Glyco_hydro_20_cat"/>
</dbReference>
<dbReference type="SUPFAM" id="SSF51445">
    <property type="entry name" value="(Trans)glycosidases"/>
    <property type="match status" value="1"/>
</dbReference>
<protein>
    <recommendedName>
        <fullName evidence="3">beta-N-acetylhexosaminidase</fullName>
        <ecNumber evidence="3">3.2.1.52</ecNumber>
    </recommendedName>
</protein>
<dbReference type="InterPro" id="IPR025705">
    <property type="entry name" value="Beta_hexosaminidase_sua/sub"/>
</dbReference>
<dbReference type="HOGENOM" id="CLU_007082_5_1_11"/>
<dbReference type="Pfam" id="PF02838">
    <property type="entry name" value="Glyco_hydro_20b"/>
    <property type="match status" value="1"/>
</dbReference>
<evidence type="ECO:0000256" key="1">
    <source>
        <dbReference type="ARBA" id="ARBA00001231"/>
    </source>
</evidence>
<comment type="similarity">
    <text evidence="2">Belongs to the glycosyl hydrolase 20 family.</text>
</comment>
<dbReference type="Gene3D" id="3.20.20.80">
    <property type="entry name" value="Glycosidases"/>
    <property type="match status" value="1"/>
</dbReference>
<dbReference type="GO" id="GO:0005975">
    <property type="term" value="P:carbohydrate metabolic process"/>
    <property type="evidence" value="ECO:0007669"/>
    <property type="project" value="InterPro"/>
</dbReference>
<dbReference type="Gene3D" id="3.30.379.10">
    <property type="entry name" value="Chitobiase/beta-hexosaminidase domain 2-like"/>
    <property type="match status" value="1"/>
</dbReference>
<dbReference type="GO" id="GO:0016020">
    <property type="term" value="C:membrane"/>
    <property type="evidence" value="ECO:0007669"/>
    <property type="project" value="TreeGrafter"/>
</dbReference>
<feature type="domain" description="Beta-hexosaminidase bacterial type N-terminal" evidence="9">
    <location>
        <begin position="58"/>
        <end position="191"/>
    </location>
</feature>
<proteinExistence type="inferred from homology"/>
<feature type="chain" id="PRO_5044540480" description="beta-N-acetylhexosaminidase" evidence="7">
    <location>
        <begin position="29"/>
        <end position="546"/>
    </location>
</feature>
<dbReference type="GO" id="GO:0030203">
    <property type="term" value="P:glycosaminoglycan metabolic process"/>
    <property type="evidence" value="ECO:0007669"/>
    <property type="project" value="TreeGrafter"/>
</dbReference>
<comment type="catalytic activity">
    <reaction evidence="1">
        <text>Hydrolysis of terminal non-reducing N-acetyl-D-hexosamine residues in N-acetyl-beta-D-hexosaminides.</text>
        <dbReference type="EC" id="3.2.1.52"/>
    </reaction>
</comment>
<dbReference type="OrthoDB" id="9763537at2"/>
<gene>
    <name evidence="10" type="ORF">CDG81_09160</name>
    <name evidence="11" type="ORF">IL38_07495</name>
</gene>
<dbReference type="PANTHER" id="PTHR22600:SF57">
    <property type="entry name" value="BETA-N-ACETYLHEXOSAMINIDASE"/>
    <property type="match status" value="1"/>
</dbReference>
<evidence type="ECO:0000259" key="9">
    <source>
        <dbReference type="Pfam" id="PF02838"/>
    </source>
</evidence>